<dbReference type="Proteomes" id="UP000694556">
    <property type="component" value="Chromosome Z"/>
</dbReference>
<sequence>MLFMAQLEKLSPIIMISFGIQRRHMFLHRCSWTLKMNCIVPLEFFDDMLMQNTFALTQSLQFLPAHLVPQGQIFFHKIMHTFLITFPVLLGLYRSRVELAELEY</sequence>
<keyword evidence="2" id="KW-1185">Reference proteome</keyword>
<proteinExistence type="predicted"/>
<reference evidence="1" key="3">
    <citation type="submission" date="2025-09" db="UniProtKB">
        <authorList>
            <consortium name="Ensembl"/>
        </authorList>
    </citation>
    <scope>IDENTIFICATION</scope>
</reference>
<dbReference type="Ensembl" id="ENSCMMT00000018767.1">
    <property type="protein sequence ID" value="ENSCMMP00000017057.1"/>
    <property type="gene ID" value="ENSCMMG00000010867.1"/>
</dbReference>
<name>A0A8C3CBF8_CAIMO</name>
<accession>A0A8C3CBF8</accession>
<evidence type="ECO:0000313" key="2">
    <source>
        <dbReference type="Proteomes" id="UP000694556"/>
    </source>
</evidence>
<evidence type="ECO:0000313" key="1">
    <source>
        <dbReference type="Ensembl" id="ENSCMMP00000017057.1"/>
    </source>
</evidence>
<organism evidence="1 2">
    <name type="scientific">Cairina moschata</name>
    <name type="common">Muscovy duck</name>
    <dbReference type="NCBI Taxonomy" id="8855"/>
    <lineage>
        <taxon>Eukaryota</taxon>
        <taxon>Metazoa</taxon>
        <taxon>Chordata</taxon>
        <taxon>Craniata</taxon>
        <taxon>Vertebrata</taxon>
        <taxon>Euteleostomi</taxon>
        <taxon>Archelosauria</taxon>
        <taxon>Archosauria</taxon>
        <taxon>Dinosauria</taxon>
        <taxon>Saurischia</taxon>
        <taxon>Theropoda</taxon>
        <taxon>Coelurosauria</taxon>
        <taxon>Aves</taxon>
        <taxon>Neognathae</taxon>
        <taxon>Galloanserae</taxon>
        <taxon>Anseriformes</taxon>
        <taxon>Anatidae</taxon>
        <taxon>Anatinae</taxon>
        <taxon>Cairina</taxon>
    </lineage>
</organism>
<protein>
    <submittedName>
        <fullName evidence="1">Uncharacterized protein</fullName>
    </submittedName>
</protein>
<dbReference type="AlphaFoldDB" id="A0A8C3CBF8"/>
<reference evidence="1" key="1">
    <citation type="submission" date="2018-09" db="EMBL/GenBank/DDBJ databases">
        <title>Common duck and Muscovy duck high density SNP chip.</title>
        <authorList>
            <person name="Vignal A."/>
            <person name="Thebault N."/>
            <person name="Warren W.C."/>
        </authorList>
    </citation>
    <scope>NUCLEOTIDE SEQUENCE [LARGE SCALE GENOMIC DNA]</scope>
</reference>
<reference evidence="1" key="2">
    <citation type="submission" date="2025-08" db="UniProtKB">
        <authorList>
            <consortium name="Ensembl"/>
        </authorList>
    </citation>
    <scope>IDENTIFICATION</scope>
</reference>